<organism evidence="4 5">
    <name type="scientific">Candidatus Gallionella acididurans</name>
    <dbReference type="NCBI Taxonomy" id="1796491"/>
    <lineage>
        <taxon>Bacteria</taxon>
        <taxon>Pseudomonadati</taxon>
        <taxon>Pseudomonadota</taxon>
        <taxon>Betaproteobacteria</taxon>
        <taxon>Nitrosomonadales</taxon>
        <taxon>Gallionellaceae</taxon>
        <taxon>Gallionella</taxon>
    </lineage>
</organism>
<accession>A0A139BPD6</accession>
<dbReference type="NCBIfam" id="NF033517">
    <property type="entry name" value="transpos_IS66"/>
    <property type="match status" value="1"/>
</dbReference>
<dbReference type="PANTHER" id="PTHR33678:SF1">
    <property type="entry name" value="BLL1576 PROTEIN"/>
    <property type="match status" value="1"/>
</dbReference>
<feature type="non-terminal residue" evidence="4">
    <location>
        <position position="350"/>
    </location>
</feature>
<dbReference type="InterPro" id="IPR024474">
    <property type="entry name" value="Znf_dom_IS66"/>
</dbReference>
<dbReference type="Pfam" id="PF03050">
    <property type="entry name" value="DDE_Tnp_IS66"/>
    <property type="match status" value="1"/>
</dbReference>
<dbReference type="Pfam" id="PF13005">
    <property type="entry name" value="zf-IS66"/>
    <property type="match status" value="1"/>
</dbReference>
<name>A0A139BPD6_9PROT</name>
<dbReference type="InterPro" id="IPR052344">
    <property type="entry name" value="Transposase-related"/>
</dbReference>
<dbReference type="PANTHER" id="PTHR33678">
    <property type="entry name" value="BLL1576 PROTEIN"/>
    <property type="match status" value="1"/>
</dbReference>
<evidence type="ECO:0000313" key="4">
    <source>
        <dbReference type="EMBL" id="KXS30555.1"/>
    </source>
</evidence>
<reference evidence="4 5" key="2">
    <citation type="submission" date="2016-03" db="EMBL/GenBank/DDBJ databases">
        <title>New uncultured bacterium of the family Gallionellaceae from acid mine drainage: description and reconstruction of genome based on metagenomic analysis of microbial community.</title>
        <authorList>
            <person name="Kadnikov V."/>
            <person name="Ivasenko D."/>
            <person name="Beletsky A."/>
            <person name="Mardanov A."/>
            <person name="Danilova E."/>
            <person name="Pimenov N."/>
            <person name="Karnachuk O."/>
            <person name="Ravin N."/>
        </authorList>
    </citation>
    <scope>NUCLEOTIDE SEQUENCE [LARGE SCALE GENOMIC DNA]</scope>
    <source>
        <strain evidence="4">ShG14-8</strain>
    </source>
</reference>
<dbReference type="InterPro" id="IPR024463">
    <property type="entry name" value="Transposase_TnpC_homeodom"/>
</dbReference>
<dbReference type="EMBL" id="LSLI01000203">
    <property type="protein sequence ID" value="KXS30555.1"/>
    <property type="molecule type" value="Genomic_DNA"/>
</dbReference>
<evidence type="ECO:0000259" key="2">
    <source>
        <dbReference type="Pfam" id="PF13005"/>
    </source>
</evidence>
<protein>
    <submittedName>
        <fullName evidence="4">Transposase</fullName>
    </submittedName>
</protein>
<comment type="caution">
    <text evidence="4">The sequence shown here is derived from an EMBL/GenBank/DDBJ whole genome shotgun (WGS) entry which is preliminary data.</text>
</comment>
<dbReference type="Pfam" id="PF13007">
    <property type="entry name" value="LZ_Tnp_IS66"/>
    <property type="match status" value="1"/>
</dbReference>
<sequence>MSLASAALPADPDALRAFALACQQELVAAKFGLQLRVLEIEKLKVEIARLRRMAFGRSSEQLDRQIGQLELQLEELETSAAEVTGGDDAAEPDVDKASAPIKRASKPKRAPLPEHLPRETIVHEPAHDAACTCTACGAAMGKLGEDVTEVLDYVPGRFQVIRHVRPKYACKRCDAISQAPVPNLPILRGRATPSLLAMIVVSKYIDHLPLYRQSEIYAREGVDLSRSTLADYVGKAAWLLTPIAKAIRAHVFAAEKIHGDDTPVAVLAPGLGRTRTGRLWTFVRDDRPFCGSAPPAAAYFFSPDRKAEHPANYLAGFTGFLQADAYAGFAALYNPGRKVPGPITEVGCWA</sequence>
<evidence type="ECO:0000313" key="5">
    <source>
        <dbReference type="Proteomes" id="UP000070578"/>
    </source>
</evidence>
<proteinExistence type="predicted"/>
<dbReference type="AlphaFoldDB" id="A0A139BPD6"/>
<evidence type="ECO:0000259" key="1">
    <source>
        <dbReference type="Pfam" id="PF03050"/>
    </source>
</evidence>
<gene>
    <name evidence="4" type="ORF">AWT59_3318</name>
</gene>
<feature type="domain" description="Transposase IS66 central" evidence="1">
    <location>
        <begin position="188"/>
        <end position="350"/>
    </location>
</feature>
<feature type="domain" description="Transposase TnpC homeodomain" evidence="3">
    <location>
        <begin position="43"/>
        <end position="121"/>
    </location>
</feature>
<feature type="domain" description="Transposase IS66 zinc-finger binding" evidence="2">
    <location>
        <begin position="131"/>
        <end position="174"/>
    </location>
</feature>
<reference evidence="4 5" key="1">
    <citation type="submission" date="2016-02" db="EMBL/GenBank/DDBJ databases">
        <authorList>
            <person name="Wen L."/>
            <person name="He K."/>
            <person name="Yang H."/>
        </authorList>
    </citation>
    <scope>NUCLEOTIDE SEQUENCE [LARGE SCALE GENOMIC DNA]</scope>
    <source>
        <strain evidence="4">ShG14-8</strain>
    </source>
</reference>
<dbReference type="InterPro" id="IPR004291">
    <property type="entry name" value="Transposase_IS66_central"/>
</dbReference>
<dbReference type="Proteomes" id="UP000070578">
    <property type="component" value="Unassembled WGS sequence"/>
</dbReference>
<evidence type="ECO:0000259" key="3">
    <source>
        <dbReference type="Pfam" id="PF13007"/>
    </source>
</evidence>